<sequence>MSSLFSSGSLSPLSSAEMSYNHTDGKAILDEIALCKHIFNQLQSCTDTLESVTKTRLRFLAQSEYLTLETRARVKDFLRLTENLMEEAPFESIMRDYQKRLNDPIEAAIEAMKLERQNSPGSTKRKSEGSSSRAYKKLKEL</sequence>
<reference evidence="2 3" key="1">
    <citation type="submission" date="2020-01" db="EMBL/GenBank/DDBJ databases">
        <authorList>
            <person name="Gupta K D."/>
        </authorList>
    </citation>
    <scope>NUCLEOTIDE SEQUENCE [LARGE SCALE GENOMIC DNA]</scope>
</reference>
<dbReference type="AlphaFoldDB" id="A0A8S0W0N2"/>
<accession>A0A8S0W0N2</accession>
<organism evidence="2 3">
    <name type="scientific">Cyclocybe aegerita</name>
    <name type="common">Black poplar mushroom</name>
    <name type="synonym">Agrocybe aegerita</name>
    <dbReference type="NCBI Taxonomy" id="1973307"/>
    <lineage>
        <taxon>Eukaryota</taxon>
        <taxon>Fungi</taxon>
        <taxon>Dikarya</taxon>
        <taxon>Basidiomycota</taxon>
        <taxon>Agaricomycotina</taxon>
        <taxon>Agaricomycetes</taxon>
        <taxon>Agaricomycetidae</taxon>
        <taxon>Agaricales</taxon>
        <taxon>Agaricineae</taxon>
        <taxon>Bolbitiaceae</taxon>
        <taxon>Cyclocybe</taxon>
    </lineage>
</organism>
<evidence type="ECO:0000256" key="1">
    <source>
        <dbReference type="SAM" id="MobiDB-lite"/>
    </source>
</evidence>
<protein>
    <submittedName>
        <fullName evidence="2">Uncharacterized protein</fullName>
    </submittedName>
</protein>
<dbReference type="EMBL" id="CACVBS010000001">
    <property type="protein sequence ID" value="CAA7257361.1"/>
    <property type="molecule type" value="Genomic_DNA"/>
</dbReference>
<name>A0A8S0W0N2_CYCAE</name>
<evidence type="ECO:0000313" key="3">
    <source>
        <dbReference type="Proteomes" id="UP000467700"/>
    </source>
</evidence>
<gene>
    <name evidence="2" type="ORF">AAE3_LOCUS79</name>
</gene>
<proteinExistence type="predicted"/>
<feature type="region of interest" description="Disordered" evidence="1">
    <location>
        <begin position="113"/>
        <end position="141"/>
    </location>
</feature>
<comment type="caution">
    <text evidence="2">The sequence shown here is derived from an EMBL/GenBank/DDBJ whole genome shotgun (WGS) entry which is preliminary data.</text>
</comment>
<keyword evidence="3" id="KW-1185">Reference proteome</keyword>
<dbReference type="Proteomes" id="UP000467700">
    <property type="component" value="Unassembled WGS sequence"/>
</dbReference>
<evidence type="ECO:0000313" key="2">
    <source>
        <dbReference type="EMBL" id="CAA7257361.1"/>
    </source>
</evidence>